<keyword evidence="8" id="KW-1015">Disulfide bond</keyword>
<feature type="signal peptide" evidence="10">
    <location>
        <begin position="1"/>
        <end position="15"/>
    </location>
</feature>
<dbReference type="PANTHER" id="PTHR47466">
    <property type="match status" value="1"/>
</dbReference>
<dbReference type="SUPFAM" id="SSF55486">
    <property type="entry name" value="Metalloproteases ('zincins'), catalytic domain"/>
    <property type="match status" value="1"/>
</dbReference>
<reference evidence="12" key="1">
    <citation type="submission" date="2020-07" db="EMBL/GenBank/DDBJ databases">
        <authorList>
            <person name="Tarantini F.S."/>
            <person name="Hong K.W."/>
            <person name="Chan K.G."/>
        </authorList>
    </citation>
    <scope>NUCLEOTIDE SEQUENCE</scope>
    <source>
        <strain evidence="12">32-07</strain>
    </source>
</reference>
<evidence type="ECO:0000256" key="9">
    <source>
        <dbReference type="SAM" id="MobiDB-lite"/>
    </source>
</evidence>
<keyword evidence="4 10" id="KW-0732">Signal</keyword>
<name>A0ABX8R8C9_9ACTN</name>
<dbReference type="InterPro" id="IPR008754">
    <property type="entry name" value="Peptidase_M43"/>
</dbReference>
<dbReference type="CDD" id="cd04275">
    <property type="entry name" value="ZnMc_pappalysin_like"/>
    <property type="match status" value="1"/>
</dbReference>
<dbReference type="Pfam" id="PF05572">
    <property type="entry name" value="Peptidase_M43"/>
    <property type="match status" value="1"/>
</dbReference>
<keyword evidence="7 12" id="KW-0482">Metalloprotease</keyword>
<keyword evidence="13" id="KW-1185">Reference proteome</keyword>
<keyword evidence="3" id="KW-0479">Metal-binding</keyword>
<evidence type="ECO:0000259" key="11">
    <source>
        <dbReference type="Pfam" id="PF05572"/>
    </source>
</evidence>
<evidence type="ECO:0000256" key="10">
    <source>
        <dbReference type="SAM" id="SignalP"/>
    </source>
</evidence>
<evidence type="ECO:0000256" key="5">
    <source>
        <dbReference type="ARBA" id="ARBA00022801"/>
    </source>
</evidence>
<evidence type="ECO:0000256" key="7">
    <source>
        <dbReference type="ARBA" id="ARBA00023049"/>
    </source>
</evidence>
<evidence type="ECO:0000313" key="12">
    <source>
        <dbReference type="EMBL" id="QXJ26719.1"/>
    </source>
</evidence>
<evidence type="ECO:0000256" key="2">
    <source>
        <dbReference type="ARBA" id="ARBA00022670"/>
    </source>
</evidence>
<dbReference type="Proteomes" id="UP001049518">
    <property type="component" value="Chromosome"/>
</dbReference>
<dbReference type="InterPro" id="IPR024079">
    <property type="entry name" value="MetalloPept_cat_dom_sf"/>
</dbReference>
<evidence type="ECO:0000256" key="1">
    <source>
        <dbReference type="ARBA" id="ARBA00008721"/>
    </source>
</evidence>
<feature type="chain" id="PRO_5045737894" evidence="10">
    <location>
        <begin position="16"/>
        <end position="294"/>
    </location>
</feature>
<feature type="region of interest" description="Disordered" evidence="9">
    <location>
        <begin position="229"/>
        <end position="252"/>
    </location>
</feature>
<accession>A0ABX8R8C9</accession>
<dbReference type="GO" id="GO:0008237">
    <property type="term" value="F:metallopeptidase activity"/>
    <property type="evidence" value="ECO:0007669"/>
    <property type="project" value="UniProtKB-KW"/>
</dbReference>
<evidence type="ECO:0000256" key="4">
    <source>
        <dbReference type="ARBA" id="ARBA00022729"/>
    </source>
</evidence>
<sequence length="294" mass="31168">MLAAFSAYAPAAVSAAPSAAASAQARECAPESGQAAQARVRAGSHVTERNQPGAAQVAEMERDFRGRLGRLAVAGQKPLVAITVRVHFQVVYGSSGNVPDATLAKQLDVLNKAYASSGVSFTLAETKRTNNATWFSDPQANESKMKNALRAGGAQDLNFYTGNLGGGLLGWATFPSSYRSQPKLDGVVVHYQSLPGGTLTNYNEGHTGTHEVGHWLGLYHTFQDGCSGQGDAVADTPPEQSPASGCPNGRDTCTSPGVDPIHNFMDYSYDSCMTEFTPGQKQRMSEQWAAYRTA</sequence>
<evidence type="ECO:0000256" key="8">
    <source>
        <dbReference type="ARBA" id="ARBA00023157"/>
    </source>
</evidence>
<evidence type="ECO:0000256" key="6">
    <source>
        <dbReference type="ARBA" id="ARBA00022833"/>
    </source>
</evidence>
<gene>
    <name evidence="12" type="ORF">AGRA3207_004951</name>
</gene>
<keyword evidence="2" id="KW-0645">Protease</keyword>
<keyword evidence="5" id="KW-0378">Hydrolase</keyword>
<dbReference type="EMBL" id="CP059572">
    <property type="protein sequence ID" value="QXJ26719.1"/>
    <property type="molecule type" value="Genomic_DNA"/>
</dbReference>
<evidence type="ECO:0000256" key="3">
    <source>
        <dbReference type="ARBA" id="ARBA00022723"/>
    </source>
</evidence>
<dbReference type="Gene3D" id="3.40.390.10">
    <property type="entry name" value="Collagenase (Catalytic Domain)"/>
    <property type="match status" value="1"/>
</dbReference>
<protein>
    <submittedName>
        <fullName evidence="12">Zinc metalloprotease</fullName>
    </submittedName>
</protein>
<proteinExistence type="inferred from homology"/>
<comment type="similarity">
    <text evidence="1">Belongs to the peptidase M43B family.</text>
</comment>
<feature type="domain" description="Peptidase M43 pregnancy-associated plasma-A" evidence="11">
    <location>
        <begin position="170"/>
        <end position="286"/>
    </location>
</feature>
<organism evidence="12 13">
    <name type="scientific">Actinomadura graeca</name>
    <dbReference type="NCBI Taxonomy" id="2750812"/>
    <lineage>
        <taxon>Bacteria</taxon>
        <taxon>Bacillati</taxon>
        <taxon>Actinomycetota</taxon>
        <taxon>Actinomycetes</taxon>
        <taxon>Streptosporangiales</taxon>
        <taxon>Thermomonosporaceae</taxon>
        <taxon>Actinomadura</taxon>
    </lineage>
</organism>
<evidence type="ECO:0000313" key="13">
    <source>
        <dbReference type="Proteomes" id="UP001049518"/>
    </source>
</evidence>
<keyword evidence="6" id="KW-0862">Zinc</keyword>
<dbReference type="PANTHER" id="PTHR47466:SF1">
    <property type="entry name" value="METALLOPROTEASE MEP1 (AFU_ORTHOLOGUE AFUA_1G07730)-RELATED"/>
    <property type="match status" value="1"/>
</dbReference>